<keyword evidence="1" id="KW-0732">Signal</keyword>
<feature type="signal peptide" evidence="1">
    <location>
        <begin position="1"/>
        <end position="24"/>
    </location>
</feature>
<reference evidence="2" key="1">
    <citation type="submission" date="2024-07" db="EMBL/GenBank/DDBJ databases">
        <title>Complete genome sequence of Verrucomicrobiaceae bacterium NT6N.</title>
        <authorList>
            <person name="Huang C."/>
            <person name="Takami H."/>
            <person name="Hamasaki K."/>
        </authorList>
    </citation>
    <scope>NUCLEOTIDE SEQUENCE</scope>
    <source>
        <strain evidence="2">NT6N</strain>
    </source>
</reference>
<proteinExistence type="predicted"/>
<dbReference type="KEGG" id="osu:NT6N_16490"/>
<accession>A0AAT9FKR1</accession>
<dbReference type="AlphaFoldDB" id="A0AAT9FKR1"/>
<evidence type="ECO:0000256" key="1">
    <source>
        <dbReference type="SAM" id="SignalP"/>
    </source>
</evidence>
<name>A0AAT9FKR1_9BACT</name>
<protein>
    <recommendedName>
        <fullName evidence="3">DUF4450 domain-containing protein</fullName>
    </recommendedName>
</protein>
<dbReference type="EMBL" id="AP026866">
    <property type="protein sequence ID" value="BDS06609.1"/>
    <property type="molecule type" value="Genomic_DNA"/>
</dbReference>
<gene>
    <name evidence="2" type="ORF">NT6N_16490</name>
</gene>
<evidence type="ECO:0008006" key="3">
    <source>
        <dbReference type="Google" id="ProtNLM"/>
    </source>
</evidence>
<sequence length="241" mass="27069">MTLNGIQKIFTAALLFLLVTVVQGQDAGEEKDGRKDKARTAYIIYTGGGMFFNEPIIIRSGNKNTKLQLSKRTASQPVKIHTDGIIDFVKENPDHEKNPFISYAKAIIPKETRKALIVLSPLKVAKNGQLCSTRVISLSKFENGNWLFINLTPRNVAVNVGEKKLGLKPGESSIYRAASLTKSTNKTVSYAYYHPEMKKWKLLSSSTCVIRPTRREICVFSWNPKTNRMDYHGITFTEAPE</sequence>
<organism evidence="2">
    <name type="scientific">Oceaniferula spumae</name>
    <dbReference type="NCBI Taxonomy" id="2979115"/>
    <lineage>
        <taxon>Bacteria</taxon>
        <taxon>Pseudomonadati</taxon>
        <taxon>Verrucomicrobiota</taxon>
        <taxon>Verrucomicrobiia</taxon>
        <taxon>Verrucomicrobiales</taxon>
        <taxon>Verrucomicrobiaceae</taxon>
        <taxon>Oceaniferula</taxon>
    </lineage>
</organism>
<feature type="chain" id="PRO_5043995057" description="DUF4450 domain-containing protein" evidence="1">
    <location>
        <begin position="25"/>
        <end position="241"/>
    </location>
</feature>
<evidence type="ECO:0000313" key="2">
    <source>
        <dbReference type="EMBL" id="BDS06609.1"/>
    </source>
</evidence>